<keyword evidence="3 6" id="KW-0812">Transmembrane</keyword>
<feature type="transmembrane region" description="Helical" evidence="6">
    <location>
        <begin position="226"/>
        <end position="244"/>
    </location>
</feature>
<evidence type="ECO:0000256" key="6">
    <source>
        <dbReference type="SAM" id="Phobius"/>
    </source>
</evidence>
<feature type="transmembrane region" description="Helical" evidence="6">
    <location>
        <begin position="102"/>
        <end position="128"/>
    </location>
</feature>
<keyword evidence="8" id="KW-1185">Reference proteome</keyword>
<feature type="transmembrane region" description="Helical" evidence="6">
    <location>
        <begin position="295"/>
        <end position="314"/>
    </location>
</feature>
<dbReference type="EMBL" id="JACIJS010000001">
    <property type="protein sequence ID" value="MBB5514064.1"/>
    <property type="molecule type" value="Genomic_DNA"/>
</dbReference>
<dbReference type="InterPro" id="IPR036259">
    <property type="entry name" value="MFS_trans_sf"/>
</dbReference>
<gene>
    <name evidence="7" type="ORF">FHS89_000062</name>
</gene>
<evidence type="ECO:0000256" key="2">
    <source>
        <dbReference type="ARBA" id="ARBA00008412"/>
    </source>
</evidence>
<feature type="transmembrane region" description="Helical" evidence="6">
    <location>
        <begin position="173"/>
        <end position="194"/>
    </location>
</feature>
<dbReference type="CDD" id="cd06176">
    <property type="entry name" value="MFS_BCD_PucC-like"/>
    <property type="match status" value="1"/>
</dbReference>
<dbReference type="RefSeq" id="WP_184007300.1">
    <property type="nucleotide sequence ID" value="NZ_JACIJS010000001.1"/>
</dbReference>
<reference evidence="7 8" key="1">
    <citation type="submission" date="2020-08" db="EMBL/GenBank/DDBJ databases">
        <title>Genomic Encyclopedia of Type Strains, Phase IV (KMG-IV): sequencing the most valuable type-strain genomes for metagenomic binning, comparative biology and taxonomic classification.</title>
        <authorList>
            <person name="Goeker M."/>
        </authorList>
    </citation>
    <scope>NUCLEOTIDE SEQUENCE [LARGE SCALE GENOMIC DNA]</scope>
    <source>
        <strain evidence="7 8">DSM 103377</strain>
    </source>
</reference>
<protein>
    <submittedName>
        <fullName evidence="7">BCD family chlorophyll transporter-like MFS transporter</fullName>
    </submittedName>
</protein>
<evidence type="ECO:0000313" key="7">
    <source>
        <dbReference type="EMBL" id="MBB5514064.1"/>
    </source>
</evidence>
<comment type="caution">
    <text evidence="7">The sequence shown here is derived from an EMBL/GenBank/DDBJ whole genome shotgun (WGS) entry which is preliminary data.</text>
</comment>
<comment type="similarity">
    <text evidence="2">Belongs to the PucC family.</text>
</comment>
<sequence length="433" mass="44336">MKPLGWLGIMRLGLVQMALGSIIVLTTATMNRVMVVELALPAILPGLLVALYQGTQMMRPKFGHSADVSAARTRWIIGGMAVLVAGAVLASMSIAVMDGNTALGVLIAVGAFVLIGFGLGSSATNLLALLAMRVADERKAAAGSAVWIMMIAGLAVTGIVAGINLDPYSHTRLIAVTAIVGAIAMTLCLVGVWGQERGAVATAQEGKGDFRAAIAEVWNDPVARSFSIFVFAAMLAYNTQDLILEPYGGHVFGMTPGDSTKLGGMQHAGALTGMLLVLISGTLLRRFVTIPVRAWVVGGCMGSGVALIALGLGGQSGADWPVTANVFLLGLTNGAFAVAAIGAMMMLATGGDRAREGTRMGVFGAAQAVAFGLGSFLGTVAVDVMRSLTPDLPLAYGTVFIAEGGLFLISALLAAKIGFSVPERGTAQMVPGE</sequence>
<proteinExistence type="inferred from homology"/>
<accession>A0A840WV13</accession>
<evidence type="ECO:0000256" key="4">
    <source>
        <dbReference type="ARBA" id="ARBA00022989"/>
    </source>
</evidence>
<feature type="transmembrane region" description="Helical" evidence="6">
    <location>
        <begin position="394"/>
        <end position="415"/>
    </location>
</feature>
<keyword evidence="4 6" id="KW-1133">Transmembrane helix</keyword>
<feature type="transmembrane region" description="Helical" evidence="6">
    <location>
        <begin position="36"/>
        <end position="54"/>
    </location>
</feature>
<evidence type="ECO:0000313" key="8">
    <source>
        <dbReference type="Proteomes" id="UP000553766"/>
    </source>
</evidence>
<dbReference type="SUPFAM" id="SSF103473">
    <property type="entry name" value="MFS general substrate transporter"/>
    <property type="match status" value="1"/>
</dbReference>
<feature type="transmembrane region" description="Helical" evidence="6">
    <location>
        <begin position="264"/>
        <end position="283"/>
    </location>
</feature>
<dbReference type="Pfam" id="PF03209">
    <property type="entry name" value="PUCC"/>
    <property type="match status" value="1"/>
</dbReference>
<feature type="transmembrane region" description="Helical" evidence="6">
    <location>
        <begin position="360"/>
        <end position="382"/>
    </location>
</feature>
<feature type="transmembrane region" description="Helical" evidence="6">
    <location>
        <begin position="12"/>
        <end position="30"/>
    </location>
</feature>
<name>A0A840WV13_9RHOB</name>
<evidence type="ECO:0000256" key="3">
    <source>
        <dbReference type="ARBA" id="ARBA00022692"/>
    </source>
</evidence>
<dbReference type="InterPro" id="IPR004896">
    <property type="entry name" value="PucC-rel"/>
</dbReference>
<organism evidence="7 8">
    <name type="scientific">Rubricella aquisinus</name>
    <dbReference type="NCBI Taxonomy" id="2028108"/>
    <lineage>
        <taxon>Bacteria</taxon>
        <taxon>Pseudomonadati</taxon>
        <taxon>Pseudomonadota</taxon>
        <taxon>Alphaproteobacteria</taxon>
        <taxon>Rhodobacterales</taxon>
        <taxon>Paracoccaceae</taxon>
        <taxon>Rubricella</taxon>
    </lineage>
</organism>
<dbReference type="AlphaFoldDB" id="A0A840WV13"/>
<dbReference type="InterPro" id="IPR026036">
    <property type="entry name" value="PucC"/>
</dbReference>
<comment type="subcellular location">
    <subcellularLocation>
        <location evidence="1">Membrane</location>
        <topology evidence="1">Multi-pass membrane protein</topology>
    </subcellularLocation>
</comment>
<evidence type="ECO:0000256" key="5">
    <source>
        <dbReference type="ARBA" id="ARBA00023136"/>
    </source>
</evidence>
<dbReference type="PANTHER" id="PTHR23538:SF1">
    <property type="entry name" value="44.5 KD BACTERIOCHLOROPHYLL SYNTHASE SUBUNIT"/>
    <property type="match status" value="1"/>
</dbReference>
<keyword evidence="5 6" id="KW-0472">Membrane</keyword>
<dbReference type="Proteomes" id="UP000553766">
    <property type="component" value="Unassembled WGS sequence"/>
</dbReference>
<dbReference type="PANTHER" id="PTHR23538">
    <property type="entry name" value="44.5 KD BACTERIOCHLOROPHYLL SYNTHASE SUBUNIT"/>
    <property type="match status" value="1"/>
</dbReference>
<dbReference type="Gene3D" id="1.20.1250.20">
    <property type="entry name" value="MFS general substrate transporter like domains"/>
    <property type="match status" value="1"/>
</dbReference>
<feature type="transmembrane region" description="Helical" evidence="6">
    <location>
        <begin position="140"/>
        <end position="161"/>
    </location>
</feature>
<dbReference type="PIRSF" id="PIRSF016565">
    <property type="entry name" value="PucC"/>
    <property type="match status" value="1"/>
</dbReference>
<feature type="transmembrane region" description="Helical" evidence="6">
    <location>
        <begin position="75"/>
        <end position="96"/>
    </location>
</feature>
<feature type="transmembrane region" description="Helical" evidence="6">
    <location>
        <begin position="326"/>
        <end position="348"/>
    </location>
</feature>
<evidence type="ECO:0000256" key="1">
    <source>
        <dbReference type="ARBA" id="ARBA00004141"/>
    </source>
</evidence>
<dbReference type="GO" id="GO:0016020">
    <property type="term" value="C:membrane"/>
    <property type="evidence" value="ECO:0007669"/>
    <property type="project" value="UniProtKB-SubCell"/>
</dbReference>